<keyword evidence="1" id="KW-0472">Membrane</keyword>
<evidence type="ECO:0000313" key="2">
    <source>
        <dbReference type="EMBL" id="KAK0402243.1"/>
    </source>
</evidence>
<comment type="caution">
    <text evidence="2">The sequence shown here is derived from an EMBL/GenBank/DDBJ whole genome shotgun (WGS) entry which is preliminary data.</text>
</comment>
<evidence type="ECO:0000256" key="1">
    <source>
        <dbReference type="SAM" id="Phobius"/>
    </source>
</evidence>
<dbReference type="Proteomes" id="UP001175271">
    <property type="component" value="Unassembled WGS sequence"/>
</dbReference>
<organism evidence="2 3">
    <name type="scientific">Steinernema hermaphroditum</name>
    <dbReference type="NCBI Taxonomy" id="289476"/>
    <lineage>
        <taxon>Eukaryota</taxon>
        <taxon>Metazoa</taxon>
        <taxon>Ecdysozoa</taxon>
        <taxon>Nematoda</taxon>
        <taxon>Chromadorea</taxon>
        <taxon>Rhabditida</taxon>
        <taxon>Tylenchina</taxon>
        <taxon>Panagrolaimomorpha</taxon>
        <taxon>Strongyloidoidea</taxon>
        <taxon>Steinernematidae</taxon>
        <taxon>Steinernema</taxon>
    </lineage>
</organism>
<protein>
    <submittedName>
        <fullName evidence="2">Uncharacterized protein</fullName>
    </submittedName>
</protein>
<feature type="transmembrane region" description="Helical" evidence="1">
    <location>
        <begin position="44"/>
        <end position="65"/>
    </location>
</feature>
<dbReference type="AlphaFoldDB" id="A0AA39LM35"/>
<feature type="transmembrane region" description="Helical" evidence="1">
    <location>
        <begin position="162"/>
        <end position="192"/>
    </location>
</feature>
<keyword evidence="3" id="KW-1185">Reference proteome</keyword>
<dbReference type="EMBL" id="JAUCMV010000004">
    <property type="protein sequence ID" value="KAK0402243.1"/>
    <property type="molecule type" value="Genomic_DNA"/>
</dbReference>
<name>A0AA39LM35_9BILA</name>
<sequence length="288" mass="32889">MMPQMSPSEQTFGIILCFLSVLLLVLYWRIVYILVSRKHYRQHFCYRLVVQLGLVYCMVTPALILEGLRSMGLSESSYLAVISGTLLSTVVRAEVLLHFVLALDRLRVICGLKYLQAILAVLVFFTWTYSVSYAVIMLIFNFEPHLPSENTIPLKFVLLQKISTLLVIMFTTASITVYLMITIFLIRVRILIKTTIGYTTEMPMLFFGMSRFVISSMVTLSYNIVQLPSTQLSTYVTSTGHLVNYLFISVILQLLFFRTLRRQFFPCGKQNVPLTSVIPVTKTVRGNS</sequence>
<feature type="transmembrane region" description="Helical" evidence="1">
    <location>
        <begin position="77"/>
        <end position="102"/>
    </location>
</feature>
<accession>A0AA39LM35</accession>
<feature type="transmembrane region" description="Helical" evidence="1">
    <location>
        <begin position="12"/>
        <end position="32"/>
    </location>
</feature>
<proteinExistence type="predicted"/>
<keyword evidence="1" id="KW-0812">Transmembrane</keyword>
<reference evidence="2" key="1">
    <citation type="submission" date="2023-06" db="EMBL/GenBank/DDBJ databases">
        <title>Genomic analysis of the entomopathogenic nematode Steinernema hermaphroditum.</title>
        <authorList>
            <person name="Schwarz E.M."/>
            <person name="Heppert J.K."/>
            <person name="Baniya A."/>
            <person name="Schwartz H.T."/>
            <person name="Tan C.-H."/>
            <person name="Antoshechkin I."/>
            <person name="Sternberg P.W."/>
            <person name="Goodrich-Blair H."/>
            <person name="Dillman A.R."/>
        </authorList>
    </citation>
    <scope>NUCLEOTIDE SEQUENCE</scope>
    <source>
        <strain evidence="2">PS9179</strain>
        <tissue evidence="2">Whole animal</tissue>
    </source>
</reference>
<feature type="transmembrane region" description="Helical" evidence="1">
    <location>
        <begin position="114"/>
        <end position="142"/>
    </location>
</feature>
<evidence type="ECO:0000313" key="3">
    <source>
        <dbReference type="Proteomes" id="UP001175271"/>
    </source>
</evidence>
<keyword evidence="1" id="KW-1133">Transmembrane helix</keyword>
<feature type="transmembrane region" description="Helical" evidence="1">
    <location>
        <begin position="242"/>
        <end position="260"/>
    </location>
</feature>
<feature type="transmembrane region" description="Helical" evidence="1">
    <location>
        <begin position="204"/>
        <end position="222"/>
    </location>
</feature>
<gene>
    <name evidence="2" type="ORF">QR680_016225</name>
</gene>